<proteinExistence type="predicted"/>
<geneLocation type="plasmid" evidence="2 3">
    <name>pSCATT</name>
</geneLocation>
<dbReference type="HOGENOM" id="CLU_120027_0_0_11"/>
<sequence>MSPSSPSTVAEWRGFLEDYSAKFLASDYLRQAEADGQAPFPVSDTQRESGWLGREPATEEEVRAAEERLGVRLPPAYRSFLLTSNGWNSIGPVDLLKADEIAWFAEREAWLVDAWSEPGEDFFIGDFAMLDRCLVIANDDGGGGCYWLLHADGARGNGEWTAYEWWPGDGDVPQGSVSGDFAALVTSTAENIT</sequence>
<dbReference type="AlphaFoldDB" id="F8JN05"/>
<name>F8JN05_STREN</name>
<gene>
    <name evidence="2" type="ordered locus">SCATT_p01470</name>
</gene>
<dbReference type="PATRIC" id="fig|1003195.11.peg.1531"/>
<evidence type="ECO:0000313" key="2">
    <source>
        <dbReference type="EMBL" id="AEW98340.1"/>
    </source>
</evidence>
<dbReference type="KEGG" id="scy:SCATT_p01470"/>
<evidence type="ECO:0000313" key="3">
    <source>
        <dbReference type="Proteomes" id="UP000007842"/>
    </source>
</evidence>
<accession>F8JN05</accession>
<keyword evidence="3" id="KW-1185">Reference proteome</keyword>
<keyword evidence="2" id="KW-0614">Plasmid</keyword>
<dbReference type="Proteomes" id="UP000007842">
    <property type="component" value="Plasmid pSCATT"/>
</dbReference>
<dbReference type="InterPro" id="IPR018958">
    <property type="entry name" value="Knr4/Smi1-like_dom"/>
</dbReference>
<feature type="domain" description="Knr4/Smi1-like" evidence="1">
    <location>
        <begin position="56"/>
        <end position="187"/>
    </location>
</feature>
<protein>
    <recommendedName>
        <fullName evidence="1">Knr4/Smi1-like domain-containing protein</fullName>
    </recommendedName>
</protein>
<evidence type="ECO:0000259" key="1">
    <source>
        <dbReference type="SMART" id="SM00860"/>
    </source>
</evidence>
<dbReference type="SUPFAM" id="SSF160631">
    <property type="entry name" value="SMI1/KNR4-like"/>
    <property type="match status" value="1"/>
</dbReference>
<dbReference type="Pfam" id="PF09346">
    <property type="entry name" value="SMI1_KNR4"/>
    <property type="match status" value="1"/>
</dbReference>
<dbReference type="KEGG" id="sct:SCAT_p1578"/>
<reference evidence="3" key="1">
    <citation type="submission" date="2011-12" db="EMBL/GenBank/DDBJ databases">
        <title>Complete genome sequence of Streptomyces cattleya strain DSM 46488.</title>
        <authorList>
            <person name="Ou H.-Y."/>
            <person name="Li P."/>
            <person name="Zhao C."/>
            <person name="O'Hagan D."/>
            <person name="Deng Z."/>
        </authorList>
    </citation>
    <scope>NUCLEOTIDE SEQUENCE [LARGE SCALE GENOMIC DNA]</scope>
    <source>
        <strain evidence="3">ATCC 35852 / DSM 46488 / JCM 4925 / NBRC 14057 / NRRL 8057</strain>
        <plasmid evidence="3">Plasmid pSCATT</plasmid>
    </source>
</reference>
<organism evidence="2 3">
    <name type="scientific">Streptantibioticus cattleyicolor (strain ATCC 35852 / DSM 46488 / JCM 4925 / NBRC 14057 / NRRL 8057)</name>
    <name type="common">Streptomyces cattleya</name>
    <dbReference type="NCBI Taxonomy" id="1003195"/>
    <lineage>
        <taxon>Bacteria</taxon>
        <taxon>Bacillati</taxon>
        <taxon>Actinomycetota</taxon>
        <taxon>Actinomycetes</taxon>
        <taxon>Kitasatosporales</taxon>
        <taxon>Streptomycetaceae</taxon>
        <taxon>Streptantibioticus</taxon>
    </lineage>
</organism>
<dbReference type="SMART" id="SM00860">
    <property type="entry name" value="SMI1_KNR4"/>
    <property type="match status" value="1"/>
</dbReference>
<dbReference type="EMBL" id="CP003229">
    <property type="protein sequence ID" value="AEW98340.1"/>
    <property type="molecule type" value="Genomic_DNA"/>
</dbReference>
<accession>G8XEF8</accession>
<dbReference type="RefSeq" id="WP_014152025.1">
    <property type="nucleotide sequence ID" value="NC_016113.1"/>
</dbReference>
<dbReference type="Gene3D" id="3.40.1580.10">
    <property type="entry name" value="SMI1/KNR4-like"/>
    <property type="match status" value="1"/>
</dbReference>
<dbReference type="InterPro" id="IPR037883">
    <property type="entry name" value="Knr4/Smi1-like_sf"/>
</dbReference>
<dbReference type="OrthoDB" id="458118at2"/>